<evidence type="ECO:0000313" key="1">
    <source>
        <dbReference type="EMBL" id="AAY93008.1"/>
    </source>
</evidence>
<protein>
    <recommendedName>
        <fullName evidence="3">Structural protein P5</fullName>
    </recommendedName>
</protein>
<dbReference type="HOGENOM" id="CLU_123271_0_0_6"/>
<gene>
    <name evidence="1" type="ordered locus">PFL_3743</name>
</gene>
<organism evidence="1 2">
    <name type="scientific">Pseudomonas fluorescens (strain ATCC BAA-477 / NRRL B-23932 / Pf-5)</name>
    <dbReference type="NCBI Taxonomy" id="220664"/>
    <lineage>
        <taxon>Bacteria</taxon>
        <taxon>Pseudomonadati</taxon>
        <taxon>Pseudomonadota</taxon>
        <taxon>Gammaproteobacteria</taxon>
        <taxon>Pseudomonadales</taxon>
        <taxon>Pseudomonadaceae</taxon>
        <taxon>Pseudomonas</taxon>
    </lineage>
</organism>
<dbReference type="eggNOG" id="ENOG5032VTW">
    <property type="taxonomic scope" value="Bacteria"/>
</dbReference>
<dbReference type="STRING" id="220664.PFL_3743"/>
<proteinExistence type="predicted"/>
<dbReference type="EMBL" id="CP000076">
    <property type="protein sequence ID" value="AAY93008.1"/>
    <property type="molecule type" value="Genomic_DNA"/>
</dbReference>
<reference evidence="1 2" key="1">
    <citation type="journal article" date="2005" name="Nat. Biotechnol.">
        <title>Complete genome sequence of the plant commensal Pseudomonas fluorescens Pf-5.</title>
        <authorList>
            <person name="Paulsen I.T."/>
            <person name="Press C.M."/>
            <person name="Ravel J."/>
            <person name="Kobayashi D.Y."/>
            <person name="Myers G.S."/>
            <person name="Mavrodi D.V."/>
            <person name="DeBoy R.T."/>
            <person name="Seshadri R."/>
            <person name="Ren Q."/>
            <person name="Madupu R."/>
            <person name="Dodson R.J."/>
            <person name="Durkin A.S."/>
            <person name="Brinkac L.M."/>
            <person name="Daugherty S.C."/>
            <person name="Sullivan S.A."/>
            <person name="Rosovitz M.J."/>
            <person name="Gwinn M.L."/>
            <person name="Zhou L."/>
            <person name="Schneider D.J."/>
            <person name="Cartinhour S.W."/>
            <person name="Nelson W.C."/>
            <person name="Weidman J."/>
            <person name="Watkins K."/>
            <person name="Tran K."/>
            <person name="Khouri H."/>
            <person name="Pierson E.A."/>
            <person name="Pierson L.S.III."/>
            <person name="Thomashow L.S."/>
            <person name="Loper J.E."/>
        </authorList>
    </citation>
    <scope>NUCLEOTIDE SEQUENCE [LARGE SCALE GENOMIC DNA]</scope>
    <source>
        <strain evidence="2">ATCC BAA-477 / NRRL B-23932 / Pf-5</strain>
    </source>
</reference>
<evidence type="ECO:0000313" key="2">
    <source>
        <dbReference type="Proteomes" id="UP000008540"/>
    </source>
</evidence>
<dbReference type="Proteomes" id="UP000008540">
    <property type="component" value="Chromosome"/>
</dbReference>
<sequence length="191" mass="20769">MHPPCAGFFCLEKSNANHRAATAADPPKPAECGFFCAWSLTMTIQNARGVRSNNPGNIDYNPRNQWEGQLGLEVGVPKPRFARFDTAENGIRALGKLLLNYRGKDGMPGVGKPGIDTPLEFISRWAPSNENNTQAYAAAIAKRLGVGLRDSINMADPNTLRETVLGIIVHENGGNPYPDVVVEEGLRRALK</sequence>
<evidence type="ECO:0008006" key="3">
    <source>
        <dbReference type="Google" id="ProtNLM"/>
    </source>
</evidence>
<dbReference type="KEGG" id="pfl:PFL_3743"/>
<accession>Q4KA89</accession>
<dbReference type="AlphaFoldDB" id="Q4KA89"/>
<name>Q4KA89_PSEF5</name>